<feature type="domain" description="DUF676" evidence="2">
    <location>
        <begin position="101"/>
        <end position="296"/>
    </location>
</feature>
<feature type="region of interest" description="Disordered" evidence="1">
    <location>
        <begin position="421"/>
        <end position="462"/>
    </location>
</feature>
<dbReference type="InterPro" id="IPR044294">
    <property type="entry name" value="Lipase-like"/>
</dbReference>
<dbReference type="PANTHER" id="PTHR12482">
    <property type="entry name" value="LIPASE ROG1-RELATED-RELATED"/>
    <property type="match status" value="1"/>
</dbReference>
<dbReference type="Pfam" id="PF05057">
    <property type="entry name" value="DUF676"/>
    <property type="match status" value="1"/>
</dbReference>
<protein>
    <submittedName>
        <fullName evidence="3">Putative lipase</fullName>
    </submittedName>
</protein>
<comment type="caution">
    <text evidence="3">The sequence shown here is derived from an EMBL/GenBank/DDBJ whole genome shotgun (WGS) entry which is preliminary data.</text>
</comment>
<accession>A0A2V3J3E1</accession>
<evidence type="ECO:0000313" key="3">
    <source>
        <dbReference type="EMBL" id="PXF48853.1"/>
    </source>
</evidence>
<dbReference type="Proteomes" id="UP000247409">
    <property type="component" value="Unassembled WGS sequence"/>
</dbReference>
<gene>
    <name evidence="3" type="ORF">BWQ96_01409</name>
</gene>
<dbReference type="OrthoDB" id="273452at2759"/>
<feature type="region of interest" description="Disordered" evidence="1">
    <location>
        <begin position="15"/>
        <end position="85"/>
    </location>
</feature>
<dbReference type="AlphaFoldDB" id="A0A2V3J3E1"/>
<dbReference type="Gene3D" id="3.40.50.1820">
    <property type="entry name" value="alpha/beta hydrolase"/>
    <property type="match status" value="1"/>
</dbReference>
<proteinExistence type="predicted"/>
<evidence type="ECO:0000313" key="4">
    <source>
        <dbReference type="Proteomes" id="UP000247409"/>
    </source>
</evidence>
<dbReference type="InterPro" id="IPR029058">
    <property type="entry name" value="AB_hydrolase_fold"/>
</dbReference>
<dbReference type="SUPFAM" id="SSF53474">
    <property type="entry name" value="alpha/beta-Hydrolases"/>
    <property type="match status" value="1"/>
</dbReference>
<dbReference type="InterPro" id="IPR007751">
    <property type="entry name" value="DUF676_lipase-like"/>
</dbReference>
<dbReference type="PANTHER" id="PTHR12482:SF62">
    <property type="entry name" value="LIPASE ROG1-RELATED"/>
    <property type="match status" value="1"/>
</dbReference>
<sequence>MAPSFALALLRSVREENNSENRTNLSAAEQPSDSVDSATSPRQKPRKKLSQIIARPSSPLQGIRLPRPSSPLPLLRRSHTQSMAATKPDAPFLEHKHQPPTSILVLSHGLQGTVEDFSYLLETLDSTDEVSSGRILVHASRVNTDKTHDGIDLGGLRLAEDIRHTVAKHSSLQSISLVGFSLGGMYVRYAAAHLYDQQTGKIAGLTADKIVMVASPNLGVRQFGVYRFLQSMIPIAHGLLFNTAKQLLLRDEDCLLELMTRNTHAKGGAFMSAIMAFRQKVLYANLRNDFMVNYGTAALDEDVKQISGDTLERVMNGFGATTIDEDADEKGCRVCFELEYAPAADGGARVRDQRAQLHDGDAVERVMAARLRAAGWSVIGVDFPMPAPLAHNRIVAMSRNMMHTWMNASGRRVVHHLVDQLCAPTPSPSSSPPSSSSSSSSTAQARLFKRVSRVEEEDRATQPALLSKLSLKLSLPGRDAD</sequence>
<keyword evidence="4" id="KW-1185">Reference proteome</keyword>
<evidence type="ECO:0000259" key="2">
    <source>
        <dbReference type="Pfam" id="PF05057"/>
    </source>
</evidence>
<dbReference type="EMBL" id="NBIV01000011">
    <property type="protein sequence ID" value="PXF48853.1"/>
    <property type="molecule type" value="Genomic_DNA"/>
</dbReference>
<organism evidence="3 4">
    <name type="scientific">Gracilariopsis chorda</name>
    <dbReference type="NCBI Taxonomy" id="448386"/>
    <lineage>
        <taxon>Eukaryota</taxon>
        <taxon>Rhodophyta</taxon>
        <taxon>Florideophyceae</taxon>
        <taxon>Rhodymeniophycidae</taxon>
        <taxon>Gracilariales</taxon>
        <taxon>Gracilariaceae</taxon>
        <taxon>Gracilariopsis</taxon>
    </lineage>
</organism>
<evidence type="ECO:0000256" key="1">
    <source>
        <dbReference type="SAM" id="MobiDB-lite"/>
    </source>
</evidence>
<feature type="compositionally biased region" description="Low complexity" evidence="1">
    <location>
        <begin position="432"/>
        <end position="441"/>
    </location>
</feature>
<feature type="compositionally biased region" description="Low complexity" evidence="1">
    <location>
        <begin position="64"/>
        <end position="75"/>
    </location>
</feature>
<name>A0A2V3J3E1_9FLOR</name>
<feature type="compositionally biased region" description="Polar residues" evidence="1">
    <location>
        <begin position="20"/>
        <end position="42"/>
    </location>
</feature>
<reference evidence="3 4" key="1">
    <citation type="journal article" date="2018" name="Mol. Biol. Evol.">
        <title>Analysis of the draft genome of the red seaweed Gracilariopsis chorda provides insights into genome size evolution in Rhodophyta.</title>
        <authorList>
            <person name="Lee J."/>
            <person name="Yang E.C."/>
            <person name="Graf L."/>
            <person name="Yang J.H."/>
            <person name="Qiu H."/>
            <person name="Zel Zion U."/>
            <person name="Chan C.X."/>
            <person name="Stephens T.G."/>
            <person name="Weber A.P.M."/>
            <person name="Boo G.H."/>
            <person name="Boo S.M."/>
            <person name="Kim K.M."/>
            <person name="Shin Y."/>
            <person name="Jung M."/>
            <person name="Lee S.J."/>
            <person name="Yim H.S."/>
            <person name="Lee J.H."/>
            <person name="Bhattacharya D."/>
            <person name="Yoon H.S."/>
        </authorList>
    </citation>
    <scope>NUCLEOTIDE SEQUENCE [LARGE SCALE GENOMIC DNA]</scope>
    <source>
        <strain evidence="3 4">SKKU-2015</strain>
        <tissue evidence="3">Whole body</tissue>
    </source>
</reference>